<dbReference type="PANTHER" id="PTHR43278:SF4">
    <property type="entry name" value="NAD(P)H-DEPENDENT FMN-CONTAINING OXIDOREDUCTASE YWQN-RELATED"/>
    <property type="match status" value="1"/>
</dbReference>
<dbReference type="InterPro" id="IPR051796">
    <property type="entry name" value="ISF_SsuE-like"/>
</dbReference>
<dbReference type="RefSeq" id="WP_169277535.1">
    <property type="nucleotide sequence ID" value="NZ_JABBCP010000004.1"/>
</dbReference>
<evidence type="ECO:0000259" key="3">
    <source>
        <dbReference type="Pfam" id="PF03358"/>
    </source>
</evidence>
<dbReference type="Proteomes" id="UP000546970">
    <property type="component" value="Unassembled WGS sequence"/>
</dbReference>
<keyword evidence="2" id="KW-0288">FMN</keyword>
<organism evidence="4 5">
    <name type="scientific">Collinsella acetigenes</name>
    <dbReference type="NCBI Taxonomy" id="2713419"/>
    <lineage>
        <taxon>Bacteria</taxon>
        <taxon>Bacillati</taxon>
        <taxon>Actinomycetota</taxon>
        <taxon>Coriobacteriia</taxon>
        <taxon>Coriobacteriales</taxon>
        <taxon>Coriobacteriaceae</taxon>
        <taxon>Collinsella</taxon>
    </lineage>
</organism>
<keyword evidence="5" id="KW-1185">Reference proteome</keyword>
<dbReference type="Gene3D" id="3.40.50.360">
    <property type="match status" value="1"/>
</dbReference>
<dbReference type="PANTHER" id="PTHR43278">
    <property type="entry name" value="NAD(P)H-DEPENDENT FMN-CONTAINING OXIDOREDUCTASE YWQN-RELATED"/>
    <property type="match status" value="1"/>
</dbReference>
<evidence type="ECO:0000256" key="2">
    <source>
        <dbReference type="ARBA" id="ARBA00022643"/>
    </source>
</evidence>
<gene>
    <name evidence="4" type="ORF">HF320_06100</name>
</gene>
<sequence>MKVLLVNGSARVHGNTATALQQIAQALETEGIDTQIFQLGAGAYRDCIACNRCSDLDGHCVFDDDPVNEFLNLAAQADGFVFGTPVYYAHPSGRILSLLDRAFYAGSAAFAHKPGASIAVARRAGTCASVDVLNKYFTINQMPVVSSTYWNVAFGGAPEEALQDAEGMATMRNLGRNMAWMLKCIETGRAAGITVPEPERERTNFIR</sequence>
<dbReference type="Pfam" id="PF03358">
    <property type="entry name" value="FMN_red"/>
    <property type="match status" value="1"/>
</dbReference>
<keyword evidence="1" id="KW-0285">Flavoprotein</keyword>
<evidence type="ECO:0000313" key="4">
    <source>
        <dbReference type="EMBL" id="NMF55896.1"/>
    </source>
</evidence>
<dbReference type="GO" id="GO:0016491">
    <property type="term" value="F:oxidoreductase activity"/>
    <property type="evidence" value="ECO:0007669"/>
    <property type="project" value="InterPro"/>
</dbReference>
<proteinExistence type="predicted"/>
<dbReference type="InterPro" id="IPR029039">
    <property type="entry name" value="Flavoprotein-like_sf"/>
</dbReference>
<protein>
    <submittedName>
        <fullName evidence="4">Flavodoxin family protein</fullName>
    </submittedName>
</protein>
<evidence type="ECO:0000313" key="5">
    <source>
        <dbReference type="Proteomes" id="UP000546970"/>
    </source>
</evidence>
<evidence type="ECO:0000256" key="1">
    <source>
        <dbReference type="ARBA" id="ARBA00022630"/>
    </source>
</evidence>
<name>A0A7X9UCB5_9ACTN</name>
<reference evidence="4 5" key="1">
    <citation type="submission" date="2020-04" db="EMBL/GenBank/DDBJ databases">
        <title>Collinsella sp. KGMB02528 nov., an anaerobic actinobacterium isolated from human feces.</title>
        <authorList>
            <person name="Han K.-I."/>
            <person name="Eom M.K."/>
            <person name="Kim J.-S."/>
            <person name="Lee K.C."/>
            <person name="Suh M.K."/>
            <person name="Park S.-H."/>
            <person name="Lee J.H."/>
            <person name="Kang S.W."/>
            <person name="Park J.-E."/>
            <person name="Oh B.S."/>
            <person name="Yu S.Y."/>
            <person name="Choi S.-H."/>
            <person name="Lee D.H."/>
            <person name="Yoon H."/>
            <person name="Kim B.-Y."/>
            <person name="Lee J.H."/>
            <person name="Lee J.-S."/>
        </authorList>
    </citation>
    <scope>NUCLEOTIDE SEQUENCE [LARGE SCALE GENOMIC DNA]</scope>
    <source>
        <strain evidence="4 5">KGMB02528</strain>
    </source>
</reference>
<dbReference type="SUPFAM" id="SSF52218">
    <property type="entry name" value="Flavoproteins"/>
    <property type="match status" value="1"/>
</dbReference>
<feature type="domain" description="NADPH-dependent FMN reductase-like" evidence="3">
    <location>
        <begin position="1"/>
        <end position="154"/>
    </location>
</feature>
<dbReference type="EMBL" id="JABBCP010000004">
    <property type="protein sequence ID" value="NMF55896.1"/>
    <property type="molecule type" value="Genomic_DNA"/>
</dbReference>
<accession>A0A7X9UCB5</accession>
<dbReference type="InterPro" id="IPR005025">
    <property type="entry name" value="FMN_Rdtase-like_dom"/>
</dbReference>
<comment type="caution">
    <text evidence="4">The sequence shown here is derived from an EMBL/GenBank/DDBJ whole genome shotgun (WGS) entry which is preliminary data.</text>
</comment>
<dbReference type="AlphaFoldDB" id="A0A7X9UCB5"/>